<reference evidence="7 8" key="1">
    <citation type="journal article" date="2015" name="Genome Announc.">
        <title>Expanding the biotechnology potential of lactobacilli through comparative genomics of 213 strains and associated genera.</title>
        <authorList>
            <person name="Sun Z."/>
            <person name="Harris H.M."/>
            <person name="McCann A."/>
            <person name="Guo C."/>
            <person name="Argimon S."/>
            <person name="Zhang W."/>
            <person name="Yang X."/>
            <person name="Jeffery I.B."/>
            <person name="Cooney J.C."/>
            <person name="Kagawa T.F."/>
            <person name="Liu W."/>
            <person name="Song Y."/>
            <person name="Salvetti E."/>
            <person name="Wrobel A."/>
            <person name="Rasinkangas P."/>
            <person name="Parkhill J."/>
            <person name="Rea M.C."/>
            <person name="O'Sullivan O."/>
            <person name="Ritari J."/>
            <person name="Douillard F.P."/>
            <person name="Paul Ross R."/>
            <person name="Yang R."/>
            <person name="Briner A.E."/>
            <person name="Felis G.E."/>
            <person name="de Vos W.M."/>
            <person name="Barrangou R."/>
            <person name="Klaenhammer T.R."/>
            <person name="Caufield P.W."/>
            <person name="Cui Y."/>
            <person name="Zhang H."/>
            <person name="O'Toole P.W."/>
        </authorList>
    </citation>
    <scope>NUCLEOTIDE SEQUENCE [LARGE SCALE GENOMIC DNA]</scope>
    <source>
        <strain evidence="7 8">DSM 20509</strain>
    </source>
</reference>
<dbReference type="Gene3D" id="3.40.50.12580">
    <property type="match status" value="1"/>
</dbReference>
<dbReference type="PANTHER" id="PTHR37316:SF1">
    <property type="entry name" value="TEICHOIC ACID GLYCEROL-PHOSPHATE PRIMASE"/>
    <property type="match status" value="1"/>
</dbReference>
<sequence length="387" mass="44294">MKKTIYLWLIKLVSLFYVNKPKSGTVYLMSFGNNLAFIKALAKKDELLVCYQVQCQAAAKQLEASGIKTMLIQDGFGFAFKKLGLILTARKLFCDNYYAFLGGCLLDHHQVKVIQVWHANGAIKTFGLEEPRTATRSASDQRRFRKVYDQFDDYVVASPKMGQVFANSYQVSPTKMRVLGYPRSDRLFKQDWQKETKARLLAAYPDLRTKEVILYAPTYREVRDNSGQVALNLPPDFDEVVANLAPKQVLVIKLHPHLKASAVKLKQRYSHNPKVLWLDEFSTEEVLVITARLITDYSSVIFDYSLLLNAGQLIFYCYDLEAYAAYEGLQSDFISWLPGPLVKNAAELSQILAQPCQLQDLVEFNRLWNTQNDGQATERVLAYYYPR</sequence>
<dbReference type="InterPro" id="IPR051612">
    <property type="entry name" value="Teichoic_Acid_Biosynth"/>
</dbReference>
<dbReference type="InterPro" id="IPR007554">
    <property type="entry name" value="Glycerophosphate_synth"/>
</dbReference>
<evidence type="ECO:0000313" key="8">
    <source>
        <dbReference type="Proteomes" id="UP000051008"/>
    </source>
</evidence>
<keyword evidence="8" id="KW-1185">Reference proteome</keyword>
<dbReference type="InterPro" id="IPR043149">
    <property type="entry name" value="TagF_N"/>
</dbReference>
<keyword evidence="3" id="KW-1003">Cell membrane</keyword>
<dbReference type="Proteomes" id="UP000051008">
    <property type="component" value="Unassembled WGS sequence"/>
</dbReference>
<name>A0A0R2A7H5_9LACO</name>
<evidence type="ECO:0000256" key="6">
    <source>
        <dbReference type="ARBA" id="ARBA00023136"/>
    </source>
</evidence>
<comment type="subcellular location">
    <subcellularLocation>
        <location evidence="1">Cell membrane</location>
        <topology evidence="1">Peripheral membrane protein</topology>
    </subcellularLocation>
</comment>
<keyword evidence="4" id="KW-0808">Transferase</keyword>
<gene>
    <name evidence="7" type="ORF">FC14_GL001039</name>
</gene>
<dbReference type="PATRIC" id="fig|1423718.3.peg.1089"/>
<evidence type="ECO:0000256" key="2">
    <source>
        <dbReference type="ARBA" id="ARBA00010488"/>
    </source>
</evidence>
<dbReference type="Gene3D" id="3.40.50.11820">
    <property type="match status" value="1"/>
</dbReference>
<comment type="caution">
    <text evidence="7">The sequence shown here is derived from an EMBL/GenBank/DDBJ whole genome shotgun (WGS) entry which is preliminary data.</text>
</comment>
<dbReference type="AlphaFoldDB" id="A0A0R2A7H5"/>
<evidence type="ECO:0000256" key="5">
    <source>
        <dbReference type="ARBA" id="ARBA00022944"/>
    </source>
</evidence>
<dbReference type="GO" id="GO:0047355">
    <property type="term" value="F:CDP-glycerol glycerophosphotransferase activity"/>
    <property type="evidence" value="ECO:0007669"/>
    <property type="project" value="InterPro"/>
</dbReference>
<dbReference type="GO" id="GO:0005886">
    <property type="term" value="C:plasma membrane"/>
    <property type="evidence" value="ECO:0007669"/>
    <property type="project" value="UniProtKB-SubCell"/>
</dbReference>
<comment type="similarity">
    <text evidence="2">Belongs to the CDP-glycerol glycerophosphotransferase family.</text>
</comment>
<dbReference type="InterPro" id="IPR043148">
    <property type="entry name" value="TagF_C"/>
</dbReference>
<proteinExistence type="inferred from homology"/>
<keyword evidence="6" id="KW-0472">Membrane</keyword>
<dbReference type="SUPFAM" id="SSF53756">
    <property type="entry name" value="UDP-Glycosyltransferase/glycogen phosphorylase"/>
    <property type="match status" value="1"/>
</dbReference>
<protein>
    <submittedName>
        <fullName evidence="7">Teichoic acid biosynthesis protein</fullName>
    </submittedName>
</protein>
<evidence type="ECO:0000256" key="1">
    <source>
        <dbReference type="ARBA" id="ARBA00004202"/>
    </source>
</evidence>
<dbReference type="Pfam" id="PF04464">
    <property type="entry name" value="Glyphos_transf"/>
    <property type="match status" value="1"/>
</dbReference>
<evidence type="ECO:0000256" key="4">
    <source>
        <dbReference type="ARBA" id="ARBA00022679"/>
    </source>
</evidence>
<accession>A0A0R2A7H5</accession>
<organism evidence="7 8">
    <name type="scientific">Ligilactobacillus agilis DSM 20509</name>
    <dbReference type="NCBI Taxonomy" id="1423718"/>
    <lineage>
        <taxon>Bacteria</taxon>
        <taxon>Bacillati</taxon>
        <taxon>Bacillota</taxon>
        <taxon>Bacilli</taxon>
        <taxon>Lactobacillales</taxon>
        <taxon>Lactobacillaceae</taxon>
        <taxon>Ligilactobacillus</taxon>
    </lineage>
</organism>
<evidence type="ECO:0000256" key="3">
    <source>
        <dbReference type="ARBA" id="ARBA00022475"/>
    </source>
</evidence>
<dbReference type="GO" id="GO:0019350">
    <property type="term" value="P:teichoic acid biosynthetic process"/>
    <property type="evidence" value="ECO:0007669"/>
    <property type="project" value="UniProtKB-KW"/>
</dbReference>
<dbReference type="PANTHER" id="PTHR37316">
    <property type="entry name" value="TEICHOIC ACID GLYCEROL-PHOSPHATE PRIMASE"/>
    <property type="match status" value="1"/>
</dbReference>
<dbReference type="RefSeq" id="WP_082618732.1">
    <property type="nucleotide sequence ID" value="NZ_AYYP01000071.1"/>
</dbReference>
<dbReference type="EMBL" id="AYYP01000071">
    <property type="protein sequence ID" value="KRM63053.1"/>
    <property type="molecule type" value="Genomic_DNA"/>
</dbReference>
<keyword evidence="5" id="KW-0777">Teichoic acid biosynthesis</keyword>
<evidence type="ECO:0000313" key="7">
    <source>
        <dbReference type="EMBL" id="KRM63053.1"/>
    </source>
</evidence>